<proteinExistence type="predicted"/>
<dbReference type="EMBL" id="JAAAMU010000005">
    <property type="protein sequence ID" value="NBC69568.1"/>
    <property type="molecule type" value="Genomic_DNA"/>
</dbReference>
<dbReference type="Proteomes" id="UP000558113">
    <property type="component" value="Unassembled WGS sequence"/>
</dbReference>
<evidence type="ECO:0000313" key="1">
    <source>
        <dbReference type="EMBL" id="NBC69568.1"/>
    </source>
</evidence>
<reference evidence="1 2" key="1">
    <citation type="submission" date="2020-01" db="EMBL/GenBank/DDBJ databases">
        <title>Paenibacillus soybeanensis sp. nov. isolated from the nodules of soybean (Glycine max(L.) Merr).</title>
        <authorList>
            <person name="Wang H."/>
        </authorList>
    </citation>
    <scope>NUCLEOTIDE SEQUENCE [LARGE SCALE GENOMIC DNA]</scope>
    <source>
        <strain evidence="1 2">DSM 23054</strain>
    </source>
</reference>
<keyword evidence="2" id="KW-1185">Reference proteome</keyword>
<gene>
    <name evidence="1" type="ORF">GT003_11240</name>
</gene>
<organism evidence="1 2">
    <name type="scientific">Paenibacillus sacheonensis</name>
    <dbReference type="NCBI Taxonomy" id="742054"/>
    <lineage>
        <taxon>Bacteria</taxon>
        <taxon>Bacillati</taxon>
        <taxon>Bacillota</taxon>
        <taxon>Bacilli</taxon>
        <taxon>Bacillales</taxon>
        <taxon>Paenibacillaceae</taxon>
        <taxon>Paenibacillus</taxon>
    </lineage>
</organism>
<sequence length="73" mass="8362">MPNQMPDFSILADSIEYQPEPLSQLISFLNLRNSVIELSLAYLQQCKISHIECFRFDSALTEKLRPGRGNDDC</sequence>
<evidence type="ECO:0000313" key="2">
    <source>
        <dbReference type="Proteomes" id="UP000558113"/>
    </source>
</evidence>
<comment type="caution">
    <text evidence="1">The sequence shown here is derived from an EMBL/GenBank/DDBJ whole genome shotgun (WGS) entry which is preliminary data.</text>
</comment>
<protein>
    <submittedName>
        <fullName evidence="1">Uncharacterized protein</fullName>
    </submittedName>
</protein>
<dbReference type="OrthoDB" id="2610132at2"/>
<dbReference type="AlphaFoldDB" id="A0A7X4YNE2"/>
<dbReference type="RefSeq" id="WP_161697569.1">
    <property type="nucleotide sequence ID" value="NZ_JAAAMU010000005.1"/>
</dbReference>
<name>A0A7X4YNE2_9BACL</name>
<accession>A0A7X4YNE2</accession>